<accession>A0A840RWL3</accession>
<keyword evidence="4" id="KW-1185">Reference proteome</keyword>
<feature type="transmembrane region" description="Helical" evidence="2">
    <location>
        <begin position="90"/>
        <end position="110"/>
    </location>
</feature>
<organism evidence="3 4">
    <name type="scientific">Glaciimonas immobilis</name>
    <dbReference type="NCBI Taxonomy" id="728004"/>
    <lineage>
        <taxon>Bacteria</taxon>
        <taxon>Pseudomonadati</taxon>
        <taxon>Pseudomonadota</taxon>
        <taxon>Betaproteobacteria</taxon>
        <taxon>Burkholderiales</taxon>
        <taxon>Oxalobacteraceae</taxon>
        <taxon>Glaciimonas</taxon>
    </lineage>
</organism>
<sequence>MDITSEMKKNEGQPATALKDQIKDKSTGLHDTIDHVADSARPTIERATSGAHAGVDQVSSALTDATHTLAERTRDLSEAYERFAETGRRYVRMSPVMSISIAMVAGYLIAKLGGGRDRDR</sequence>
<proteinExistence type="predicted"/>
<keyword evidence="2" id="KW-0812">Transmembrane</keyword>
<feature type="region of interest" description="Disordered" evidence="1">
    <location>
        <begin position="1"/>
        <end position="28"/>
    </location>
</feature>
<evidence type="ECO:0000256" key="2">
    <source>
        <dbReference type="SAM" id="Phobius"/>
    </source>
</evidence>
<dbReference type="Proteomes" id="UP000571084">
    <property type="component" value="Unassembled WGS sequence"/>
</dbReference>
<evidence type="ECO:0000313" key="4">
    <source>
        <dbReference type="Proteomes" id="UP000571084"/>
    </source>
</evidence>
<protein>
    <submittedName>
        <fullName evidence="3">ElaB/YqjD/DUF883 family membrane-anchored ribosome-binding protein</fullName>
    </submittedName>
</protein>
<evidence type="ECO:0000256" key="1">
    <source>
        <dbReference type="SAM" id="MobiDB-lite"/>
    </source>
</evidence>
<feature type="compositionally biased region" description="Basic and acidic residues" evidence="1">
    <location>
        <begin position="1"/>
        <end position="11"/>
    </location>
</feature>
<reference evidence="3 4" key="1">
    <citation type="submission" date="2020-08" db="EMBL/GenBank/DDBJ databases">
        <title>Genomic Encyclopedia of Type Strains, Phase IV (KMG-IV): sequencing the most valuable type-strain genomes for metagenomic binning, comparative biology and taxonomic classification.</title>
        <authorList>
            <person name="Goeker M."/>
        </authorList>
    </citation>
    <scope>NUCLEOTIDE SEQUENCE [LARGE SCALE GENOMIC DNA]</scope>
    <source>
        <strain evidence="3 4">DSM 23240</strain>
    </source>
</reference>
<comment type="caution">
    <text evidence="3">The sequence shown here is derived from an EMBL/GenBank/DDBJ whole genome shotgun (WGS) entry which is preliminary data.</text>
</comment>
<gene>
    <name evidence="3" type="ORF">HNR39_002692</name>
</gene>
<dbReference type="RefSeq" id="WP_168055704.1">
    <property type="nucleotide sequence ID" value="NZ_JAAOZT010000007.1"/>
</dbReference>
<name>A0A840RWL3_9BURK</name>
<keyword evidence="2" id="KW-1133">Transmembrane helix</keyword>
<keyword evidence="2" id="KW-0472">Membrane</keyword>
<dbReference type="EMBL" id="JACHHQ010000005">
    <property type="protein sequence ID" value="MBB5200850.1"/>
    <property type="molecule type" value="Genomic_DNA"/>
</dbReference>
<dbReference type="AlphaFoldDB" id="A0A840RWL3"/>
<evidence type="ECO:0000313" key="3">
    <source>
        <dbReference type="EMBL" id="MBB5200850.1"/>
    </source>
</evidence>